<dbReference type="EMBL" id="CADEAL010004044">
    <property type="protein sequence ID" value="CAB1450177.1"/>
    <property type="molecule type" value="Genomic_DNA"/>
</dbReference>
<feature type="compositionally biased region" description="Acidic residues" evidence="1">
    <location>
        <begin position="59"/>
        <end position="70"/>
    </location>
</feature>
<comment type="caution">
    <text evidence="2">The sequence shown here is derived from an EMBL/GenBank/DDBJ whole genome shotgun (WGS) entry which is preliminary data.</text>
</comment>
<dbReference type="Gene3D" id="1.10.150.50">
    <property type="entry name" value="Transcription Factor, Ets-1"/>
    <property type="match status" value="1"/>
</dbReference>
<proteinExistence type="predicted"/>
<gene>
    <name evidence="2" type="ORF">PLEPLA_LOCUS37866</name>
</gene>
<accession>A0A9N7VIU2</accession>
<reference evidence="2" key="1">
    <citation type="submission" date="2020-03" db="EMBL/GenBank/DDBJ databases">
        <authorList>
            <person name="Weist P."/>
        </authorList>
    </citation>
    <scope>NUCLEOTIDE SEQUENCE</scope>
</reference>
<evidence type="ECO:0000313" key="2">
    <source>
        <dbReference type="EMBL" id="CAB1450177.1"/>
    </source>
</evidence>
<evidence type="ECO:0000313" key="3">
    <source>
        <dbReference type="Proteomes" id="UP001153269"/>
    </source>
</evidence>
<keyword evidence="3" id="KW-1185">Reference proteome</keyword>
<dbReference type="Proteomes" id="UP001153269">
    <property type="component" value="Unassembled WGS sequence"/>
</dbReference>
<organism evidence="2 3">
    <name type="scientific">Pleuronectes platessa</name>
    <name type="common">European plaice</name>
    <dbReference type="NCBI Taxonomy" id="8262"/>
    <lineage>
        <taxon>Eukaryota</taxon>
        <taxon>Metazoa</taxon>
        <taxon>Chordata</taxon>
        <taxon>Craniata</taxon>
        <taxon>Vertebrata</taxon>
        <taxon>Euteleostomi</taxon>
        <taxon>Actinopterygii</taxon>
        <taxon>Neopterygii</taxon>
        <taxon>Teleostei</taxon>
        <taxon>Neoteleostei</taxon>
        <taxon>Acanthomorphata</taxon>
        <taxon>Carangaria</taxon>
        <taxon>Pleuronectiformes</taxon>
        <taxon>Pleuronectoidei</taxon>
        <taxon>Pleuronectidae</taxon>
        <taxon>Pleuronectes</taxon>
    </lineage>
</organism>
<protein>
    <submittedName>
        <fullName evidence="2">Uncharacterized protein</fullName>
    </submittedName>
</protein>
<sequence>MMMKYLGLKLGPAVKLCYHIDRLKQNRLGEYGSRLGQVAASGRGGVVRRRLRGGLAGQQDEEEVPGLEEEAAARPTVSDSEEAGSGLRDPWFRSGRSCCFLDEWRRLLIVIDLLCLPVPATPS</sequence>
<feature type="region of interest" description="Disordered" evidence="1">
    <location>
        <begin position="53"/>
        <end position="92"/>
    </location>
</feature>
<dbReference type="InterPro" id="IPR013761">
    <property type="entry name" value="SAM/pointed_sf"/>
</dbReference>
<name>A0A9N7VIU2_PLEPL</name>
<evidence type="ECO:0000256" key="1">
    <source>
        <dbReference type="SAM" id="MobiDB-lite"/>
    </source>
</evidence>
<dbReference type="AlphaFoldDB" id="A0A9N7VIU2"/>